<evidence type="ECO:0000313" key="2">
    <source>
        <dbReference type="EMBL" id="KAF3846738.1"/>
    </source>
</evidence>
<gene>
    <name evidence="2" type="ORF">F7725_003816</name>
</gene>
<dbReference type="Proteomes" id="UP000518266">
    <property type="component" value="Unassembled WGS sequence"/>
</dbReference>
<proteinExistence type="predicted"/>
<keyword evidence="3" id="KW-1185">Reference proteome</keyword>
<reference evidence="2 3" key="1">
    <citation type="submission" date="2020-03" db="EMBL/GenBank/DDBJ databases">
        <title>Dissostichus mawsoni Genome sequencing and assembly.</title>
        <authorList>
            <person name="Park H."/>
        </authorList>
    </citation>
    <scope>NUCLEOTIDE SEQUENCE [LARGE SCALE GENOMIC DNA]</scope>
    <source>
        <strain evidence="2">DM0001</strain>
        <tissue evidence="2">Muscle</tissue>
    </source>
</reference>
<dbReference type="EMBL" id="JAAKFY010000014">
    <property type="protein sequence ID" value="KAF3846738.1"/>
    <property type="molecule type" value="Genomic_DNA"/>
</dbReference>
<feature type="region of interest" description="Disordered" evidence="1">
    <location>
        <begin position="1"/>
        <end position="45"/>
    </location>
</feature>
<evidence type="ECO:0000313" key="3">
    <source>
        <dbReference type="Proteomes" id="UP000518266"/>
    </source>
</evidence>
<feature type="compositionally biased region" description="Basic and acidic residues" evidence="1">
    <location>
        <begin position="18"/>
        <end position="33"/>
    </location>
</feature>
<name>A0A7J5YEL3_DISMA</name>
<dbReference type="AlphaFoldDB" id="A0A7J5YEL3"/>
<accession>A0A7J5YEL3</accession>
<sequence length="151" mass="16937">MEPRVGRLRAVVPQHSAWKKEKRNELSRCRSEPPLHPSRPRAVPQLSARVSARDEQDGLVRASCPVQNQGAVRLQDATEVQEILRIIWTQRVGWDNKTTTWVLEEAEGPSLSACASISEASLSLRSSNSVWVKPGVTSPEEQRSQHMAYQC</sequence>
<evidence type="ECO:0000256" key="1">
    <source>
        <dbReference type="SAM" id="MobiDB-lite"/>
    </source>
</evidence>
<comment type="caution">
    <text evidence="2">The sequence shown here is derived from an EMBL/GenBank/DDBJ whole genome shotgun (WGS) entry which is preliminary data.</text>
</comment>
<organism evidence="2 3">
    <name type="scientific">Dissostichus mawsoni</name>
    <name type="common">Antarctic cod</name>
    <dbReference type="NCBI Taxonomy" id="36200"/>
    <lineage>
        <taxon>Eukaryota</taxon>
        <taxon>Metazoa</taxon>
        <taxon>Chordata</taxon>
        <taxon>Craniata</taxon>
        <taxon>Vertebrata</taxon>
        <taxon>Euteleostomi</taxon>
        <taxon>Actinopterygii</taxon>
        <taxon>Neopterygii</taxon>
        <taxon>Teleostei</taxon>
        <taxon>Neoteleostei</taxon>
        <taxon>Acanthomorphata</taxon>
        <taxon>Eupercaria</taxon>
        <taxon>Perciformes</taxon>
        <taxon>Notothenioidei</taxon>
        <taxon>Nototheniidae</taxon>
        <taxon>Dissostichus</taxon>
    </lineage>
</organism>
<protein>
    <submittedName>
        <fullName evidence="2">Uncharacterized protein</fullName>
    </submittedName>
</protein>